<feature type="transmembrane region" description="Helical" evidence="10">
    <location>
        <begin position="279"/>
        <end position="305"/>
    </location>
</feature>
<evidence type="ECO:0000256" key="3">
    <source>
        <dbReference type="ARBA" id="ARBA00022692"/>
    </source>
</evidence>
<dbReference type="PROSITE" id="PS50262">
    <property type="entry name" value="G_PROTEIN_RECEP_F1_2"/>
    <property type="match status" value="3"/>
</dbReference>
<dbReference type="EMBL" id="CALNXI010000264">
    <property type="protein sequence ID" value="CAH3023517.1"/>
    <property type="molecule type" value="Genomic_DNA"/>
</dbReference>
<protein>
    <recommendedName>
        <fullName evidence="11">G-protein coupled receptors family 1 profile domain-containing protein</fullName>
    </recommendedName>
</protein>
<evidence type="ECO:0000256" key="7">
    <source>
        <dbReference type="ARBA" id="ARBA00023170"/>
    </source>
</evidence>
<feature type="transmembrane region" description="Helical" evidence="10">
    <location>
        <begin position="91"/>
        <end position="118"/>
    </location>
</feature>
<proteinExistence type="predicted"/>
<dbReference type="PANTHER" id="PTHR24246">
    <property type="entry name" value="OLFACTORY RECEPTOR AND ADENOSINE RECEPTOR"/>
    <property type="match status" value="1"/>
</dbReference>
<feature type="transmembrane region" description="Helical" evidence="10">
    <location>
        <begin position="15"/>
        <end position="40"/>
    </location>
</feature>
<gene>
    <name evidence="12" type="ORF">PEVE_00019579</name>
</gene>
<dbReference type="Pfam" id="PF00001">
    <property type="entry name" value="7tm_1"/>
    <property type="match status" value="4"/>
</dbReference>
<comment type="subcellular location">
    <subcellularLocation>
        <location evidence="1">Cell membrane</location>
        <topology evidence="1">Multi-pass membrane protein</topology>
    </subcellularLocation>
</comment>
<evidence type="ECO:0000313" key="13">
    <source>
        <dbReference type="Proteomes" id="UP001159427"/>
    </source>
</evidence>
<feature type="transmembrane region" description="Helical" evidence="10">
    <location>
        <begin position="783"/>
        <end position="810"/>
    </location>
</feature>
<name>A0ABN8M284_9CNID</name>
<organism evidence="12 13">
    <name type="scientific">Porites evermanni</name>
    <dbReference type="NCBI Taxonomy" id="104178"/>
    <lineage>
        <taxon>Eukaryota</taxon>
        <taxon>Metazoa</taxon>
        <taxon>Cnidaria</taxon>
        <taxon>Anthozoa</taxon>
        <taxon>Hexacorallia</taxon>
        <taxon>Scleractinia</taxon>
        <taxon>Fungiina</taxon>
        <taxon>Poritidae</taxon>
        <taxon>Porites</taxon>
    </lineage>
</organism>
<keyword evidence="9" id="KW-0807">Transducer</keyword>
<keyword evidence="5" id="KW-0297">G-protein coupled receptor</keyword>
<feature type="transmembrane region" description="Helical" evidence="10">
    <location>
        <begin position="156"/>
        <end position="178"/>
    </location>
</feature>
<reference evidence="12 13" key="1">
    <citation type="submission" date="2022-05" db="EMBL/GenBank/DDBJ databases">
        <authorList>
            <consortium name="Genoscope - CEA"/>
            <person name="William W."/>
        </authorList>
    </citation>
    <scope>NUCLEOTIDE SEQUENCE [LARGE SCALE GENOMIC DNA]</scope>
</reference>
<evidence type="ECO:0000256" key="10">
    <source>
        <dbReference type="SAM" id="Phobius"/>
    </source>
</evidence>
<keyword evidence="6 10" id="KW-0472">Membrane</keyword>
<evidence type="ECO:0000256" key="8">
    <source>
        <dbReference type="ARBA" id="ARBA00023180"/>
    </source>
</evidence>
<evidence type="ECO:0000313" key="12">
    <source>
        <dbReference type="EMBL" id="CAH3023517.1"/>
    </source>
</evidence>
<feature type="transmembrane region" description="Helical" evidence="10">
    <location>
        <begin position="350"/>
        <end position="374"/>
    </location>
</feature>
<keyword evidence="2" id="KW-1003">Cell membrane</keyword>
<keyword evidence="8" id="KW-0325">Glycoprotein</keyword>
<feature type="transmembrane region" description="Helical" evidence="10">
    <location>
        <begin position="130"/>
        <end position="150"/>
    </location>
</feature>
<keyword evidence="3 10" id="KW-0812">Transmembrane</keyword>
<evidence type="ECO:0000256" key="5">
    <source>
        <dbReference type="ARBA" id="ARBA00023040"/>
    </source>
</evidence>
<keyword evidence="4 10" id="KW-1133">Transmembrane helix</keyword>
<dbReference type="Proteomes" id="UP001159427">
    <property type="component" value="Unassembled WGS sequence"/>
</dbReference>
<dbReference type="CDD" id="cd00637">
    <property type="entry name" value="7tm_classA_rhodopsin-like"/>
    <property type="match status" value="3"/>
</dbReference>
<feature type="transmembrane region" description="Helical" evidence="10">
    <location>
        <begin position="593"/>
        <end position="615"/>
    </location>
</feature>
<dbReference type="InterPro" id="IPR017452">
    <property type="entry name" value="GPCR_Rhodpsn_7TM"/>
</dbReference>
<feature type="transmembrane region" description="Helical" evidence="10">
    <location>
        <begin position="705"/>
        <end position="728"/>
    </location>
</feature>
<keyword evidence="13" id="KW-1185">Reference proteome</keyword>
<accession>A0ABN8M284</accession>
<feature type="transmembrane region" description="Helical" evidence="10">
    <location>
        <begin position="317"/>
        <end position="338"/>
    </location>
</feature>
<dbReference type="SUPFAM" id="SSF81321">
    <property type="entry name" value="Family A G protein-coupled receptor-like"/>
    <property type="match status" value="3"/>
</dbReference>
<feature type="domain" description="G-protein coupled receptors family 1 profile" evidence="11">
    <location>
        <begin position="31"/>
        <end position="259"/>
    </location>
</feature>
<evidence type="ECO:0000256" key="1">
    <source>
        <dbReference type="ARBA" id="ARBA00004651"/>
    </source>
</evidence>
<feature type="domain" description="G-protein coupled receptors family 1 profile" evidence="11">
    <location>
        <begin position="296"/>
        <end position="526"/>
    </location>
</feature>
<dbReference type="PRINTS" id="PR00237">
    <property type="entry name" value="GPCRRHODOPSN"/>
</dbReference>
<feature type="domain" description="G-protein coupled receptors family 1 profile" evidence="11">
    <location>
        <begin position="606"/>
        <end position="838"/>
    </location>
</feature>
<feature type="transmembrane region" description="Helical" evidence="10">
    <location>
        <begin position="627"/>
        <end position="648"/>
    </location>
</feature>
<dbReference type="Gene3D" id="1.20.1070.10">
    <property type="entry name" value="Rhodopsin 7-helix transmembrane proteins"/>
    <property type="match status" value="3"/>
</dbReference>
<dbReference type="PANTHER" id="PTHR24246:SF27">
    <property type="entry name" value="ADENOSINE RECEPTOR, ISOFORM A"/>
    <property type="match status" value="1"/>
</dbReference>
<keyword evidence="7" id="KW-0675">Receptor</keyword>
<feature type="transmembrane region" description="Helical" evidence="10">
    <location>
        <begin position="660"/>
        <end position="684"/>
    </location>
</feature>
<sequence length="884" mass="100877">MTQDSSDFFLLFKEVSWMIVFICEAVLILTENVMTILIFWSMRKRLKRTSYLLINLAVADFFVGIGLSMFIGTDIARTLKRNIPDSLEITLIIIDLSATLSSVTSLALISLVRMFAILWPFRHRLLKTRYFYVSIGVVWLISSSNGVSTLSSRTGYNIFTAASFIIAVMVISAAYSAIWMQSTLRNRMPSSREKSSNMRQNKRLANTLFVVTALSLMTCLPYGITIAFNDDFLENLYSFRVQFTLVVMYANSFLNPIVYSFRMPAFKASLKKIFCHCTYVHWMVVYICEALLILTGNSLTIYIFFRIRKRLKRTSYLLINLAVADAFVGMVLTLFISVDVTIMFEKDVSLTFGEAVVALDISATVASLSSLVLISLERMLAILWPLRHRLIKTRYFYVSIGFVWFLSAANVLSNLRLYNDITYDDSYSVFTSVTFVTSLVVITVSYLAIWISVRRNAIPSNDRRSMRQSSKLAKTLFIVTALSIMTSLPYGIIVTLKEFSEDFFSFRVQIIMVVQYANSLLNPVIYCFRMPEFKASLKKLFCCHCSVKIFKLQLVLLKRSKDNVSLDWSALRKMTNASQHDSEHLLFKDIPWMLVYISEAFLILVGNLFTIYIFWSIRKQLKRASYLLINLAVADFFVGMGVVLYIGADIAVLLGKQISLMLVDVIITVDVTATVASLSSLVLISLERMVAMLWPFRHRLLKTRYFYFSIGFVWLRSLTNVISLNLRVDSVSSNGYADSIYTSVTFIVSVLVITVAYLAIWISMQRSKIPSNDCKSKEKNRTLAKTLFIVTALSIITCLPYGIIIVFANFSEDCRFSFWVHIIFVAQFANSFLNPFVYCFRMPEFKASLKKLCQCSRRRFLFDNNAVRSAGGITLRSMSPVKTP</sequence>
<feature type="transmembrane region" description="Helical" evidence="10">
    <location>
        <begin position="816"/>
        <end position="840"/>
    </location>
</feature>
<feature type="transmembrane region" description="Helical" evidence="10">
    <location>
        <begin position="427"/>
        <end position="451"/>
    </location>
</feature>
<comment type="caution">
    <text evidence="12">The sequence shown here is derived from an EMBL/GenBank/DDBJ whole genome shotgun (WGS) entry which is preliminary data.</text>
</comment>
<feature type="transmembrane region" description="Helical" evidence="10">
    <location>
        <begin position="395"/>
        <end position="415"/>
    </location>
</feature>
<evidence type="ECO:0000256" key="6">
    <source>
        <dbReference type="ARBA" id="ARBA00023136"/>
    </source>
</evidence>
<dbReference type="InterPro" id="IPR000276">
    <property type="entry name" value="GPCR_Rhodpsn"/>
</dbReference>
<evidence type="ECO:0000256" key="2">
    <source>
        <dbReference type="ARBA" id="ARBA00022475"/>
    </source>
</evidence>
<evidence type="ECO:0000256" key="9">
    <source>
        <dbReference type="ARBA" id="ARBA00023224"/>
    </source>
</evidence>
<feature type="transmembrane region" description="Helical" evidence="10">
    <location>
        <begin position="472"/>
        <end position="496"/>
    </location>
</feature>
<feature type="transmembrane region" description="Helical" evidence="10">
    <location>
        <begin position="52"/>
        <end position="71"/>
    </location>
</feature>
<evidence type="ECO:0000259" key="11">
    <source>
        <dbReference type="PROSITE" id="PS50262"/>
    </source>
</evidence>
<evidence type="ECO:0000256" key="4">
    <source>
        <dbReference type="ARBA" id="ARBA00022989"/>
    </source>
</evidence>
<feature type="transmembrane region" description="Helical" evidence="10">
    <location>
        <begin position="740"/>
        <end position="762"/>
    </location>
</feature>
<feature type="transmembrane region" description="Helical" evidence="10">
    <location>
        <begin position="204"/>
        <end position="228"/>
    </location>
</feature>